<organism evidence="1 2">
    <name type="scientific">Dichomitus squalens</name>
    <dbReference type="NCBI Taxonomy" id="114155"/>
    <lineage>
        <taxon>Eukaryota</taxon>
        <taxon>Fungi</taxon>
        <taxon>Dikarya</taxon>
        <taxon>Basidiomycota</taxon>
        <taxon>Agaricomycotina</taxon>
        <taxon>Agaricomycetes</taxon>
        <taxon>Polyporales</taxon>
        <taxon>Polyporaceae</taxon>
        <taxon>Dichomitus</taxon>
    </lineage>
</organism>
<dbReference type="EMBL" id="ML145085">
    <property type="protein sequence ID" value="TBU65195.1"/>
    <property type="molecule type" value="Genomic_DNA"/>
</dbReference>
<protein>
    <submittedName>
        <fullName evidence="1">Uncharacterized protein</fullName>
    </submittedName>
</protein>
<keyword evidence="2" id="KW-1185">Reference proteome</keyword>
<accession>A0A4Q9QC55</accession>
<evidence type="ECO:0000313" key="2">
    <source>
        <dbReference type="Proteomes" id="UP000292082"/>
    </source>
</evidence>
<evidence type="ECO:0000313" key="1">
    <source>
        <dbReference type="EMBL" id="TBU65195.1"/>
    </source>
</evidence>
<reference evidence="1 2" key="1">
    <citation type="submission" date="2019-01" db="EMBL/GenBank/DDBJ databases">
        <title>Draft genome sequences of three monokaryotic isolates of the white-rot basidiomycete fungus Dichomitus squalens.</title>
        <authorList>
            <consortium name="DOE Joint Genome Institute"/>
            <person name="Lopez S.C."/>
            <person name="Andreopoulos B."/>
            <person name="Pangilinan J."/>
            <person name="Lipzen A."/>
            <person name="Riley R."/>
            <person name="Ahrendt S."/>
            <person name="Ng V."/>
            <person name="Barry K."/>
            <person name="Daum C."/>
            <person name="Grigoriev I.V."/>
            <person name="Hilden K.S."/>
            <person name="Makela M.R."/>
            <person name="de Vries R.P."/>
        </authorList>
    </citation>
    <scope>NUCLEOTIDE SEQUENCE [LARGE SCALE GENOMIC DNA]</scope>
    <source>
        <strain evidence="1 2">CBS 464.89</strain>
    </source>
</reference>
<proteinExistence type="predicted"/>
<gene>
    <name evidence="1" type="ORF">BD310DRAFT_305671</name>
</gene>
<dbReference type="Proteomes" id="UP000292082">
    <property type="component" value="Unassembled WGS sequence"/>
</dbReference>
<dbReference type="AlphaFoldDB" id="A0A4Q9QC55"/>
<name>A0A4Q9QC55_9APHY</name>
<sequence>MPSRWAIDDDWYDEDGKWTCYYVSQEVAIQMYDARVEMAKKLPKRCAGAIRTLRYVALADEGPDLEYEVFKQAQAGLRLKKHQDWDSADERYGGGADEYEYQGEWYDKKVKSLQWWRVERCVKKKWRTTKLRPLTKVAGEAVQRFLEEAADMETIERIDEFLP</sequence>